<sequence length="112" mass="11776">MRAEVRGCPGSVGQRFRGQVEGGKQGMGMDVAVTRRPVGGAVPPALDGPAEVGGGPCDRRGQFRGSPEWRLIAPWAASHPPVGRTLRAVKSRSRPESRPAPALPLPIPLVQP</sequence>
<dbReference type="Proteomes" id="UP000236569">
    <property type="component" value="Unassembled WGS sequence"/>
</dbReference>
<accession>A0A2I9CW72</accession>
<comment type="caution">
    <text evidence="2">The sequence shown here is derived from an EMBL/GenBank/DDBJ whole genome shotgun (WGS) entry which is preliminary data.</text>
</comment>
<gene>
    <name evidence="2" type="ORF">DAERI_080014</name>
</gene>
<keyword evidence="3" id="KW-1185">Reference proteome</keyword>
<dbReference type="AlphaFoldDB" id="A0A2I9CW72"/>
<evidence type="ECO:0000313" key="2">
    <source>
        <dbReference type="EMBL" id="GBF06223.1"/>
    </source>
</evidence>
<organism evidence="2 3">
    <name type="scientific">Deinococcus aerius</name>
    <dbReference type="NCBI Taxonomy" id="200253"/>
    <lineage>
        <taxon>Bacteria</taxon>
        <taxon>Thermotogati</taxon>
        <taxon>Deinococcota</taxon>
        <taxon>Deinococci</taxon>
        <taxon>Deinococcales</taxon>
        <taxon>Deinococcaceae</taxon>
        <taxon>Deinococcus</taxon>
    </lineage>
</organism>
<reference evidence="3" key="1">
    <citation type="submission" date="2018-01" db="EMBL/GenBank/DDBJ databases">
        <title>Draft Genome Sequence of the Radioresistant Bacterium Deinococcus aerius TR0125, Isolated from the Higher Atmosphere above Japan.</title>
        <authorList>
            <person name="Satoh K."/>
            <person name="Arai H."/>
            <person name="Sanzen T."/>
            <person name="Kawaguchi Y."/>
            <person name="Hayashi H."/>
            <person name="Yokobori S."/>
            <person name="Yamagishi A."/>
            <person name="Oono Y."/>
            <person name="Narumi I."/>
        </authorList>
    </citation>
    <scope>NUCLEOTIDE SEQUENCE [LARGE SCALE GENOMIC DNA]</scope>
    <source>
        <strain evidence="3">TR0125</strain>
    </source>
</reference>
<evidence type="ECO:0000313" key="3">
    <source>
        <dbReference type="Proteomes" id="UP000236569"/>
    </source>
</evidence>
<evidence type="ECO:0000256" key="1">
    <source>
        <dbReference type="SAM" id="MobiDB-lite"/>
    </source>
</evidence>
<dbReference type="EMBL" id="BFAG01000008">
    <property type="protein sequence ID" value="GBF06223.1"/>
    <property type="molecule type" value="Genomic_DNA"/>
</dbReference>
<feature type="region of interest" description="Disordered" evidence="1">
    <location>
        <begin position="1"/>
        <end position="65"/>
    </location>
</feature>
<proteinExistence type="predicted"/>
<feature type="region of interest" description="Disordered" evidence="1">
    <location>
        <begin position="80"/>
        <end position="112"/>
    </location>
</feature>
<name>A0A2I9CW72_9DEIO</name>
<protein>
    <submittedName>
        <fullName evidence="2">Uncharacterized protein</fullName>
    </submittedName>
</protein>
<feature type="compositionally biased region" description="Pro residues" evidence="1">
    <location>
        <begin position="101"/>
        <end position="112"/>
    </location>
</feature>